<evidence type="ECO:0000313" key="3">
    <source>
        <dbReference type="EMBL" id="GEL92114.1"/>
    </source>
</evidence>
<feature type="transmembrane region" description="Helical" evidence="1">
    <location>
        <begin position="32"/>
        <end position="54"/>
    </location>
</feature>
<dbReference type="Proteomes" id="UP000321830">
    <property type="component" value="Unassembled WGS sequence"/>
</dbReference>
<name>A0A511J2D5_9ENTE</name>
<reference evidence="3 4" key="1">
    <citation type="submission" date="2019-07" db="EMBL/GenBank/DDBJ databases">
        <title>Whole genome shotgun sequence of Enterococcus villorum NBRC 100699.</title>
        <authorList>
            <person name="Hosoyama A."/>
            <person name="Uohara A."/>
            <person name="Ohji S."/>
            <person name="Ichikawa N."/>
        </authorList>
    </citation>
    <scope>NUCLEOTIDE SEQUENCE [LARGE SCALE GENOMIC DNA]</scope>
    <source>
        <strain evidence="3 4">NBRC 100699</strain>
    </source>
</reference>
<evidence type="ECO:0000313" key="4">
    <source>
        <dbReference type="Proteomes" id="UP000321830"/>
    </source>
</evidence>
<dbReference type="InterPro" id="IPR044035">
    <property type="entry name" value="DUF5698"/>
</dbReference>
<evidence type="ECO:0000259" key="2">
    <source>
        <dbReference type="Pfam" id="PF18955"/>
    </source>
</evidence>
<sequence length="66" mass="7739">MIDFQMFAMIFLINFAYIPLNTLRFMSTIKGYGLAPLVNMVEIIIYMVGLSLVLERLDIPIHFFMF</sequence>
<comment type="caution">
    <text evidence="3">The sequence shown here is derived from an EMBL/GenBank/DDBJ whole genome shotgun (WGS) entry which is preliminary data.</text>
</comment>
<dbReference type="AlphaFoldDB" id="A0A511J2D5"/>
<proteinExistence type="predicted"/>
<protein>
    <recommendedName>
        <fullName evidence="2">DUF5698 domain-containing protein</fullName>
    </recommendedName>
</protein>
<keyword evidence="1" id="KW-1133">Transmembrane helix</keyword>
<feature type="domain" description="DUF5698" evidence="2">
    <location>
        <begin position="22"/>
        <end position="65"/>
    </location>
</feature>
<feature type="transmembrane region" description="Helical" evidence="1">
    <location>
        <begin position="7"/>
        <end position="26"/>
    </location>
</feature>
<keyword evidence="1" id="KW-0472">Membrane</keyword>
<organism evidence="3 4">
    <name type="scientific">Enterococcus villorum</name>
    <dbReference type="NCBI Taxonomy" id="112904"/>
    <lineage>
        <taxon>Bacteria</taxon>
        <taxon>Bacillati</taxon>
        <taxon>Bacillota</taxon>
        <taxon>Bacilli</taxon>
        <taxon>Lactobacillales</taxon>
        <taxon>Enterococcaceae</taxon>
        <taxon>Enterococcus</taxon>
    </lineage>
</organism>
<gene>
    <name evidence="3" type="ORF">EVI01_14510</name>
</gene>
<dbReference type="EMBL" id="BJWF01000015">
    <property type="protein sequence ID" value="GEL92114.1"/>
    <property type="molecule type" value="Genomic_DNA"/>
</dbReference>
<dbReference type="Pfam" id="PF18955">
    <property type="entry name" value="DUF5698"/>
    <property type="match status" value="1"/>
</dbReference>
<keyword evidence="1" id="KW-0812">Transmembrane</keyword>
<accession>A0A511J2D5</accession>
<evidence type="ECO:0000256" key="1">
    <source>
        <dbReference type="SAM" id="Phobius"/>
    </source>
</evidence>